<feature type="transmembrane region" description="Helical" evidence="6">
    <location>
        <begin position="9"/>
        <end position="30"/>
    </location>
</feature>
<feature type="transmembrane region" description="Helical" evidence="6">
    <location>
        <begin position="122"/>
        <end position="142"/>
    </location>
</feature>
<protein>
    <submittedName>
        <fullName evidence="7">APC family permease</fullName>
    </submittedName>
</protein>
<dbReference type="Pfam" id="PF13520">
    <property type="entry name" value="AA_permease_2"/>
    <property type="match status" value="1"/>
</dbReference>
<keyword evidence="2" id="KW-1003">Cell membrane</keyword>
<keyword evidence="4 6" id="KW-1133">Transmembrane helix</keyword>
<feature type="transmembrane region" description="Helical" evidence="6">
    <location>
        <begin position="347"/>
        <end position="367"/>
    </location>
</feature>
<name>A0A8T5UZM0_9EURY</name>
<dbReference type="GO" id="GO:0005886">
    <property type="term" value="C:plasma membrane"/>
    <property type="evidence" value="ECO:0007669"/>
    <property type="project" value="UniProtKB-SubCell"/>
</dbReference>
<evidence type="ECO:0000256" key="5">
    <source>
        <dbReference type="ARBA" id="ARBA00023136"/>
    </source>
</evidence>
<evidence type="ECO:0000256" key="2">
    <source>
        <dbReference type="ARBA" id="ARBA00022475"/>
    </source>
</evidence>
<dbReference type="PIRSF" id="PIRSF006060">
    <property type="entry name" value="AA_transporter"/>
    <property type="match status" value="1"/>
</dbReference>
<dbReference type="PANTHER" id="PTHR42770:SF7">
    <property type="entry name" value="MEMBRANE PROTEIN"/>
    <property type="match status" value="1"/>
</dbReference>
<feature type="transmembrane region" description="Helical" evidence="6">
    <location>
        <begin position="42"/>
        <end position="62"/>
    </location>
</feature>
<feature type="transmembrane region" description="Helical" evidence="6">
    <location>
        <begin position="379"/>
        <end position="396"/>
    </location>
</feature>
<keyword evidence="3 6" id="KW-0812">Transmembrane</keyword>
<dbReference type="EMBL" id="JAIOUQ010000009">
    <property type="protein sequence ID" value="MBZ2166159.1"/>
    <property type="molecule type" value="Genomic_DNA"/>
</dbReference>
<evidence type="ECO:0000313" key="8">
    <source>
        <dbReference type="Proteomes" id="UP000825933"/>
    </source>
</evidence>
<feature type="transmembrane region" description="Helical" evidence="6">
    <location>
        <begin position="154"/>
        <end position="173"/>
    </location>
</feature>
<gene>
    <name evidence="7" type="ORF">K8N75_08925</name>
</gene>
<feature type="transmembrane region" description="Helical" evidence="6">
    <location>
        <begin position="83"/>
        <end position="110"/>
    </location>
</feature>
<dbReference type="AlphaFoldDB" id="A0A8T5UZM0"/>
<dbReference type="InterPro" id="IPR050367">
    <property type="entry name" value="APC_superfamily"/>
</dbReference>
<feature type="transmembrane region" description="Helical" evidence="6">
    <location>
        <begin position="264"/>
        <end position="286"/>
    </location>
</feature>
<feature type="transmembrane region" description="Helical" evidence="6">
    <location>
        <begin position="322"/>
        <end position="341"/>
    </location>
</feature>
<organism evidence="7 8">
    <name type="scientific">Methanobacterium spitsbergense</name>
    <dbReference type="NCBI Taxonomy" id="2874285"/>
    <lineage>
        <taxon>Archaea</taxon>
        <taxon>Methanobacteriati</taxon>
        <taxon>Methanobacteriota</taxon>
        <taxon>Methanomada group</taxon>
        <taxon>Methanobacteria</taxon>
        <taxon>Methanobacteriales</taxon>
        <taxon>Methanobacteriaceae</taxon>
        <taxon>Methanobacterium</taxon>
    </lineage>
</organism>
<evidence type="ECO:0000256" key="6">
    <source>
        <dbReference type="SAM" id="Phobius"/>
    </source>
</evidence>
<dbReference type="GO" id="GO:0022857">
    <property type="term" value="F:transmembrane transporter activity"/>
    <property type="evidence" value="ECO:0007669"/>
    <property type="project" value="InterPro"/>
</dbReference>
<evidence type="ECO:0000313" key="7">
    <source>
        <dbReference type="EMBL" id="MBZ2166159.1"/>
    </source>
</evidence>
<evidence type="ECO:0000256" key="3">
    <source>
        <dbReference type="ARBA" id="ARBA00022692"/>
    </source>
</evidence>
<feature type="transmembrane region" description="Helical" evidence="6">
    <location>
        <begin position="185"/>
        <end position="205"/>
    </location>
</feature>
<keyword evidence="8" id="KW-1185">Reference proteome</keyword>
<comment type="subcellular location">
    <subcellularLocation>
        <location evidence="1">Cell membrane</location>
        <topology evidence="1">Multi-pass membrane protein</topology>
    </subcellularLocation>
</comment>
<dbReference type="Gene3D" id="1.20.1740.10">
    <property type="entry name" value="Amino acid/polyamine transporter I"/>
    <property type="match status" value="1"/>
</dbReference>
<feature type="transmembrane region" description="Helical" evidence="6">
    <location>
        <begin position="226"/>
        <end position="252"/>
    </location>
</feature>
<keyword evidence="5 6" id="KW-0472">Membrane</keyword>
<proteinExistence type="predicted"/>
<accession>A0A8T5UZM0</accession>
<reference evidence="8" key="1">
    <citation type="journal article" date="2022" name="Microbiol. Resour. Announc.">
        <title>Draft Genome Sequence of a Methanogenic Archaeon from West Spitsbergen Permafrost.</title>
        <authorList>
            <person name="Trubitsyn V."/>
            <person name="Rivkina E."/>
            <person name="Shcherbakova V."/>
        </authorList>
    </citation>
    <scope>NUCLEOTIDE SEQUENCE [LARGE SCALE GENOMIC DNA]</scope>
    <source>
        <strain evidence="8">VT</strain>
    </source>
</reference>
<feature type="transmembrane region" description="Helical" evidence="6">
    <location>
        <begin position="402"/>
        <end position="421"/>
    </location>
</feature>
<sequence length="470" mass="50810">MPELNRSLGLYDVVSLVIGTIVGADIYIAASFGAGLLGPFSVVAWVIAGVMAIIIALCFAECSSRVPQVGGPYAYAKRAFGDFTGFLTGWSLLIASWSAIAVFPLAFVAYLDFFIPHMSQTLQIIIKFLFVLFLTIVNYFGVRQAGRANDILTILKIAPILILTFAGIAYFIIKPSLLVANFTPIAPLGFSGLGSAIVLIFWAYVGFELVTVPSDEIINSKRTIPLAIGIGMGVIALFYILTNFVILGLVPWFELSTSTAPLALAGYALVGAIGAGFLTLGALLSISGSDEAGILSSARIPYAMAADGLLPRVLAKVHPKYGTPYVALIAQSIVTLIAAIFGTIDKLIILSVFTLLFCYLLTCISVFPLRKKFTEGIKLPWIIPVLGVIISIYIMTQCAPSQIIIGSALIILGIPVYVIFAPRTEIKTARRDLRLGEDYVSQTIERDEIFLAKFINQVNELIKRTRNRFS</sequence>
<evidence type="ECO:0000256" key="1">
    <source>
        <dbReference type="ARBA" id="ARBA00004651"/>
    </source>
</evidence>
<dbReference type="InterPro" id="IPR002293">
    <property type="entry name" value="AA/rel_permease1"/>
</dbReference>
<evidence type="ECO:0000256" key="4">
    <source>
        <dbReference type="ARBA" id="ARBA00022989"/>
    </source>
</evidence>
<dbReference type="Proteomes" id="UP000825933">
    <property type="component" value="Unassembled WGS sequence"/>
</dbReference>
<dbReference type="PANTHER" id="PTHR42770">
    <property type="entry name" value="AMINO ACID TRANSPORTER-RELATED"/>
    <property type="match status" value="1"/>
</dbReference>
<comment type="caution">
    <text evidence="7">The sequence shown here is derived from an EMBL/GenBank/DDBJ whole genome shotgun (WGS) entry which is preliminary data.</text>
</comment>